<comment type="catalytic activity">
    <reaction evidence="1 10">
        <text>N-(5-phospho-beta-D-ribosyl)anthranilate = 1-(2-carboxyphenylamino)-1-deoxy-D-ribulose 5-phosphate</text>
        <dbReference type="Rhea" id="RHEA:21540"/>
        <dbReference type="ChEBI" id="CHEBI:18277"/>
        <dbReference type="ChEBI" id="CHEBI:58613"/>
        <dbReference type="EC" id="5.3.1.24"/>
    </reaction>
</comment>
<evidence type="ECO:0000313" key="12">
    <source>
        <dbReference type="EMBL" id="MCP1673720.1"/>
    </source>
</evidence>
<gene>
    <name evidence="10" type="primary">trpF</name>
    <name evidence="12" type="ORF">J2T57_000819</name>
</gene>
<dbReference type="InterPro" id="IPR011060">
    <property type="entry name" value="RibuloseP-bd_barrel"/>
</dbReference>
<dbReference type="AlphaFoldDB" id="A0AAE3G0W2"/>
<evidence type="ECO:0000256" key="2">
    <source>
        <dbReference type="ARBA" id="ARBA00004664"/>
    </source>
</evidence>
<evidence type="ECO:0000256" key="9">
    <source>
        <dbReference type="ARBA" id="ARBA00023235"/>
    </source>
</evidence>
<evidence type="ECO:0000256" key="7">
    <source>
        <dbReference type="ARBA" id="ARBA00022822"/>
    </source>
</evidence>
<sequence>MNFRTRVKMCGITRLEDARYAVASGVDALGFVFYEPSPRNVSPGVARDIIAALPPFVSMVGLFLDAERDFVEEVLQTAPLDLLQFHGSETAAYCESFSRRYIKSIPMGGQIDPAAYAAEHPGAVGFLLDSNAPGERGGLGKVFDWNAIPDQLSRPLVLAGGLDPSNVGAAIARHRPYGVDVSSGVESSHGIKDAGRISAFMKEVEDVHTLTGR</sequence>
<proteinExistence type="inferred from homology"/>
<protein>
    <recommendedName>
        <fullName evidence="5 10">N-(5'-phosphoribosyl)anthranilate isomerase</fullName>
        <shortName evidence="10">PRAI</shortName>
        <ecNumber evidence="4 10">5.3.1.24</ecNumber>
    </recommendedName>
</protein>
<evidence type="ECO:0000256" key="10">
    <source>
        <dbReference type="HAMAP-Rule" id="MF_00135"/>
    </source>
</evidence>
<dbReference type="InterPro" id="IPR044643">
    <property type="entry name" value="TrpF_fam"/>
</dbReference>
<evidence type="ECO:0000313" key="13">
    <source>
        <dbReference type="Proteomes" id="UP001205843"/>
    </source>
</evidence>
<name>A0AAE3G0W2_9GAMM</name>
<evidence type="ECO:0000256" key="4">
    <source>
        <dbReference type="ARBA" id="ARBA00012572"/>
    </source>
</evidence>
<accession>A0AAE3G0W2</accession>
<dbReference type="InterPro" id="IPR001240">
    <property type="entry name" value="PRAI_dom"/>
</dbReference>
<dbReference type="Gene3D" id="3.20.20.70">
    <property type="entry name" value="Aldolase class I"/>
    <property type="match status" value="1"/>
</dbReference>
<comment type="similarity">
    <text evidence="3 10">Belongs to the TrpF family.</text>
</comment>
<evidence type="ECO:0000256" key="6">
    <source>
        <dbReference type="ARBA" id="ARBA00022605"/>
    </source>
</evidence>
<evidence type="ECO:0000256" key="8">
    <source>
        <dbReference type="ARBA" id="ARBA00023141"/>
    </source>
</evidence>
<reference evidence="12" key="1">
    <citation type="submission" date="2022-03" db="EMBL/GenBank/DDBJ databases">
        <title>Genomic Encyclopedia of Type Strains, Phase III (KMG-III): the genomes of soil and plant-associated and newly described type strains.</title>
        <authorList>
            <person name="Whitman W."/>
        </authorList>
    </citation>
    <scope>NUCLEOTIDE SEQUENCE</scope>
    <source>
        <strain evidence="12">ANL 6-2</strain>
    </source>
</reference>
<dbReference type="GO" id="GO:0004640">
    <property type="term" value="F:phosphoribosylanthranilate isomerase activity"/>
    <property type="evidence" value="ECO:0007669"/>
    <property type="project" value="UniProtKB-UniRule"/>
</dbReference>
<dbReference type="NCBIfam" id="NF002298">
    <property type="entry name" value="PRK01222.1-4"/>
    <property type="match status" value="1"/>
</dbReference>
<dbReference type="FunFam" id="3.20.20.70:FF:000075">
    <property type="entry name" value="Tryptophan biosynthesis protein TRP1"/>
    <property type="match status" value="1"/>
</dbReference>
<dbReference type="Pfam" id="PF00697">
    <property type="entry name" value="PRAI"/>
    <property type="match status" value="1"/>
</dbReference>
<evidence type="ECO:0000259" key="11">
    <source>
        <dbReference type="Pfam" id="PF00697"/>
    </source>
</evidence>
<dbReference type="CDD" id="cd00405">
    <property type="entry name" value="PRAI"/>
    <property type="match status" value="1"/>
</dbReference>
<dbReference type="HAMAP" id="MF_00135">
    <property type="entry name" value="PRAI"/>
    <property type="match status" value="1"/>
</dbReference>
<dbReference type="SUPFAM" id="SSF51366">
    <property type="entry name" value="Ribulose-phoshate binding barrel"/>
    <property type="match status" value="1"/>
</dbReference>
<keyword evidence="8 10" id="KW-0057">Aromatic amino acid biosynthesis</keyword>
<dbReference type="PANTHER" id="PTHR42894:SF1">
    <property type="entry name" value="N-(5'-PHOSPHORIBOSYL)ANTHRANILATE ISOMERASE"/>
    <property type="match status" value="1"/>
</dbReference>
<evidence type="ECO:0000256" key="5">
    <source>
        <dbReference type="ARBA" id="ARBA00022272"/>
    </source>
</evidence>
<organism evidence="12 13">
    <name type="scientific">Natronocella acetinitrilica</name>
    <dbReference type="NCBI Taxonomy" id="414046"/>
    <lineage>
        <taxon>Bacteria</taxon>
        <taxon>Pseudomonadati</taxon>
        <taxon>Pseudomonadota</taxon>
        <taxon>Gammaproteobacteria</taxon>
        <taxon>Chromatiales</taxon>
        <taxon>Ectothiorhodospiraceae</taxon>
        <taxon>Natronocella</taxon>
    </lineage>
</organism>
<dbReference type="Proteomes" id="UP001205843">
    <property type="component" value="Unassembled WGS sequence"/>
</dbReference>
<keyword evidence="9 10" id="KW-0413">Isomerase</keyword>
<keyword evidence="13" id="KW-1185">Reference proteome</keyword>
<dbReference type="EC" id="5.3.1.24" evidence="4 10"/>
<keyword evidence="7 10" id="KW-0822">Tryptophan biosynthesis</keyword>
<dbReference type="PANTHER" id="PTHR42894">
    <property type="entry name" value="N-(5'-PHOSPHORIBOSYL)ANTHRANILATE ISOMERASE"/>
    <property type="match status" value="1"/>
</dbReference>
<comment type="pathway">
    <text evidence="2 10">Amino-acid biosynthesis; L-tryptophan biosynthesis; L-tryptophan from chorismate: step 3/5.</text>
</comment>
<dbReference type="InterPro" id="IPR013785">
    <property type="entry name" value="Aldolase_TIM"/>
</dbReference>
<dbReference type="GO" id="GO:0000162">
    <property type="term" value="P:L-tryptophan biosynthetic process"/>
    <property type="evidence" value="ECO:0007669"/>
    <property type="project" value="UniProtKB-UniRule"/>
</dbReference>
<comment type="caution">
    <text evidence="12">The sequence shown here is derived from an EMBL/GenBank/DDBJ whole genome shotgun (WGS) entry which is preliminary data.</text>
</comment>
<dbReference type="EMBL" id="JALJXV010000002">
    <property type="protein sequence ID" value="MCP1673720.1"/>
    <property type="molecule type" value="Genomic_DNA"/>
</dbReference>
<keyword evidence="6 10" id="KW-0028">Amino-acid biosynthesis</keyword>
<evidence type="ECO:0000256" key="1">
    <source>
        <dbReference type="ARBA" id="ARBA00001164"/>
    </source>
</evidence>
<feature type="domain" description="N-(5'phosphoribosyl) anthranilate isomerase (PRAI)" evidence="11">
    <location>
        <begin position="7"/>
        <end position="202"/>
    </location>
</feature>
<evidence type="ECO:0000256" key="3">
    <source>
        <dbReference type="ARBA" id="ARBA00007571"/>
    </source>
</evidence>